<keyword evidence="6" id="KW-0067">ATP-binding</keyword>
<dbReference type="InterPro" id="IPR014729">
    <property type="entry name" value="Rossmann-like_a/b/a_fold"/>
</dbReference>
<dbReference type="InterPro" id="IPR036526">
    <property type="entry name" value="C-N_Hydrolase_sf"/>
</dbReference>
<comment type="pathway">
    <text evidence="1">Cofactor biosynthesis; NAD(+) biosynthesis; NAD(+) from deamido-NAD(+) (L-Gln route): step 1/1.</text>
</comment>
<comment type="similarity">
    <text evidence="2">In the C-terminal section; belongs to the NAD synthetase family.</text>
</comment>
<dbReference type="GO" id="GO:0009435">
    <property type="term" value="P:NAD+ biosynthetic process"/>
    <property type="evidence" value="ECO:0007669"/>
    <property type="project" value="UniProtKB-UniPathway"/>
</dbReference>
<dbReference type="SUPFAM" id="SSF56317">
    <property type="entry name" value="Carbon-nitrogen hydrolase"/>
    <property type="match status" value="1"/>
</dbReference>
<evidence type="ECO:0000256" key="3">
    <source>
        <dbReference type="ARBA" id="ARBA00012743"/>
    </source>
</evidence>
<dbReference type="PANTHER" id="PTHR23090">
    <property type="entry name" value="NH 3 /GLUTAMINE-DEPENDENT NAD + SYNTHETASE"/>
    <property type="match status" value="1"/>
</dbReference>
<dbReference type="FunFam" id="3.40.50.620:FF:000036">
    <property type="entry name" value="Glutamine-dependent NAD(+) synthetase"/>
    <property type="match status" value="1"/>
</dbReference>
<evidence type="ECO:0000256" key="4">
    <source>
        <dbReference type="ARBA" id="ARBA00022598"/>
    </source>
</evidence>
<dbReference type="CDD" id="cd07570">
    <property type="entry name" value="GAT_Gln-NAD-synth"/>
    <property type="match status" value="1"/>
</dbReference>
<dbReference type="CDD" id="cd00553">
    <property type="entry name" value="NAD_synthase"/>
    <property type="match status" value="1"/>
</dbReference>
<evidence type="ECO:0000256" key="2">
    <source>
        <dbReference type="ARBA" id="ARBA00007145"/>
    </source>
</evidence>
<dbReference type="SUPFAM" id="SSF52402">
    <property type="entry name" value="Adenine nucleotide alpha hydrolases-like"/>
    <property type="match status" value="1"/>
</dbReference>
<evidence type="ECO:0000313" key="11">
    <source>
        <dbReference type="Proteomes" id="UP000541610"/>
    </source>
</evidence>
<accession>A0A7J6P885</accession>
<dbReference type="Pfam" id="PF02540">
    <property type="entry name" value="NAD_synthase"/>
    <property type="match status" value="1"/>
</dbReference>
<evidence type="ECO:0000256" key="1">
    <source>
        <dbReference type="ARBA" id="ARBA00005188"/>
    </source>
</evidence>
<name>A0A7J6P885_PEROL</name>
<dbReference type="GO" id="GO:0005524">
    <property type="term" value="F:ATP binding"/>
    <property type="evidence" value="ECO:0007669"/>
    <property type="project" value="UniProtKB-KW"/>
</dbReference>
<gene>
    <name evidence="10" type="primary">NADSYN1_1</name>
    <name evidence="10" type="ORF">FOZ60_014212</name>
</gene>
<dbReference type="InterPro" id="IPR003694">
    <property type="entry name" value="NAD_synthase"/>
</dbReference>
<proteinExistence type="inferred from homology"/>
<evidence type="ECO:0000259" key="9">
    <source>
        <dbReference type="PROSITE" id="PS50263"/>
    </source>
</evidence>
<keyword evidence="4" id="KW-0436">Ligase</keyword>
<dbReference type="GO" id="GO:0004359">
    <property type="term" value="F:glutaminase activity"/>
    <property type="evidence" value="ECO:0007669"/>
    <property type="project" value="InterPro"/>
</dbReference>
<protein>
    <recommendedName>
        <fullName evidence="3">NAD(+) synthase (glutamine-hydrolyzing)</fullName>
        <ecNumber evidence="3">6.3.5.1</ecNumber>
    </recommendedName>
    <alternativeName>
        <fullName evidence="8">NAD(+) synthase [glutamine-hydrolyzing]</fullName>
    </alternativeName>
</protein>
<feature type="domain" description="CN hydrolase" evidence="9">
    <location>
        <begin position="7"/>
        <end position="289"/>
    </location>
</feature>
<dbReference type="PIRSF" id="PIRSF006630">
    <property type="entry name" value="NADS_GAT"/>
    <property type="match status" value="1"/>
</dbReference>
<dbReference type="GO" id="GO:0003952">
    <property type="term" value="F:NAD+ synthase (glutamine-hydrolyzing) activity"/>
    <property type="evidence" value="ECO:0007669"/>
    <property type="project" value="UniProtKB-EC"/>
</dbReference>
<dbReference type="InterPro" id="IPR022310">
    <property type="entry name" value="NAD/GMP_synthase"/>
</dbReference>
<dbReference type="EC" id="6.3.5.1" evidence="3"/>
<dbReference type="GO" id="GO:0005737">
    <property type="term" value="C:cytoplasm"/>
    <property type="evidence" value="ECO:0007669"/>
    <property type="project" value="InterPro"/>
</dbReference>
<comment type="caution">
    <text evidence="10">The sequence shown here is derived from an EMBL/GenBank/DDBJ whole genome shotgun (WGS) entry which is preliminary data.</text>
</comment>
<evidence type="ECO:0000256" key="8">
    <source>
        <dbReference type="ARBA" id="ARBA00030681"/>
    </source>
</evidence>
<evidence type="ECO:0000313" key="10">
    <source>
        <dbReference type="EMBL" id="KAF4692077.1"/>
    </source>
</evidence>
<dbReference type="AlphaFoldDB" id="A0A7J6P885"/>
<dbReference type="PROSITE" id="PS50263">
    <property type="entry name" value="CN_HYDROLASE"/>
    <property type="match status" value="1"/>
</dbReference>
<organism evidence="10 11">
    <name type="scientific">Perkinsus olseni</name>
    <name type="common">Perkinsus atlanticus</name>
    <dbReference type="NCBI Taxonomy" id="32597"/>
    <lineage>
        <taxon>Eukaryota</taxon>
        <taxon>Sar</taxon>
        <taxon>Alveolata</taxon>
        <taxon>Perkinsozoa</taxon>
        <taxon>Perkinsea</taxon>
        <taxon>Perkinsida</taxon>
        <taxon>Perkinsidae</taxon>
        <taxon>Perkinsus</taxon>
    </lineage>
</organism>
<dbReference type="InterPro" id="IPR003010">
    <property type="entry name" value="C-N_Hydrolase"/>
</dbReference>
<dbReference type="PANTHER" id="PTHR23090:SF9">
    <property type="entry name" value="GLUTAMINE-DEPENDENT NAD(+) SYNTHETASE"/>
    <property type="match status" value="1"/>
</dbReference>
<keyword evidence="5" id="KW-0547">Nucleotide-binding</keyword>
<dbReference type="Pfam" id="PF00795">
    <property type="entry name" value="CN_hydrolase"/>
    <property type="match status" value="1"/>
</dbReference>
<keyword evidence="7" id="KW-0520">NAD</keyword>
<dbReference type="OrthoDB" id="2020662at2759"/>
<dbReference type="Gene3D" id="3.40.50.620">
    <property type="entry name" value="HUPs"/>
    <property type="match status" value="1"/>
</dbReference>
<dbReference type="Proteomes" id="UP000541610">
    <property type="component" value="Unassembled WGS sequence"/>
</dbReference>
<dbReference type="NCBIfam" id="TIGR00552">
    <property type="entry name" value="nadE"/>
    <property type="match status" value="1"/>
</dbReference>
<evidence type="ECO:0000256" key="7">
    <source>
        <dbReference type="ARBA" id="ARBA00023027"/>
    </source>
</evidence>
<sequence length="805" mass="89353">MVGQAMAVVATCNLDQWALDFDGNERRVIESIRIAYDKNAKFRTGPELELSGYGCEDHFLETDTFLHCWESLAHIITANFRAGHAAGHRHASFVILLVVAKQWRAYGVFLYRGRVLLVRPKMLLADDGNYRESRWFAPWPIERGLEEMILPDVVQDAQPVGNKNIGCDTCPFGFGVVQLADCAVGCEACEELWAPENPHTVMALDGVDIIANGSGSHHELRKLKTRLKLIAGATSKSGGAYLYANSMGCDGGRLYFDGSSLIAVNGEVRAQGSQFAIKEVEVITANVDLEEVRSYRASKKSRCTQAAALTGARVPRVNCTDFRLCDPANKFISANLPVKPIVCDPMEEIAQGPACWLWDYLRRSGASGFFIPLSGGADSASVLAICGSMCQLVMKRLVEGDKQVEADVKRITASEVLPKTSQELANCIIHTAYLASKNSGQTTRDLAERIAHQVGSYHKFVMIDKICDAVEEAFTDYVITDDDGKVDEELRPKYLSQGGTRTTDLALQNIQARSRMVMSFMLAQLLPHARRRGGYLLVLSTGNVDEALRGYLTKYDCSSGDINPIGSISKGDLKSFLVWASTNLGYPALAEIVQAPPTAELRPTVEGEPAQLDEVDMGMTYNELGWFGRLRKMERCGPVQMFHKLRVMWGESRDESADEVAGKVKHFFNCYCRNRHKCTVLTPSYHAEAYSPDDNRFDLRPFLYPPMTRQFRDIDTELVQRRPTTIVSFHILDPCCIEAEVGYNMSLDDTANWMKDVKWQCNTEVDRAALGLARDALRDCGIVDKKAEVKPDELIVTGSCAFVES</sequence>
<evidence type="ECO:0000256" key="5">
    <source>
        <dbReference type="ARBA" id="ARBA00022741"/>
    </source>
</evidence>
<evidence type="ECO:0000256" key="6">
    <source>
        <dbReference type="ARBA" id="ARBA00022840"/>
    </source>
</evidence>
<dbReference type="HAMAP" id="MF_02090">
    <property type="entry name" value="NadE_glutamine_dep"/>
    <property type="match status" value="1"/>
</dbReference>
<dbReference type="EMBL" id="JABANP010000066">
    <property type="protein sequence ID" value="KAF4692077.1"/>
    <property type="molecule type" value="Genomic_DNA"/>
</dbReference>
<dbReference type="UniPathway" id="UPA00253">
    <property type="reaction ID" value="UER00334"/>
</dbReference>
<dbReference type="InterPro" id="IPR014445">
    <property type="entry name" value="Gln-dep_NAD_synthase"/>
</dbReference>
<dbReference type="Gene3D" id="3.60.110.10">
    <property type="entry name" value="Carbon-nitrogen hydrolase"/>
    <property type="match status" value="1"/>
</dbReference>
<reference evidence="10 11" key="1">
    <citation type="submission" date="2020-04" db="EMBL/GenBank/DDBJ databases">
        <title>Perkinsus olseni comparative genomics.</title>
        <authorList>
            <person name="Bogema D.R."/>
        </authorList>
    </citation>
    <scope>NUCLEOTIDE SEQUENCE [LARGE SCALE GENOMIC DNA]</scope>
    <source>
        <strain evidence="10">00978-12</strain>
    </source>
</reference>